<accession>A0A8J7LA68</accession>
<gene>
    <name evidence="1" type="ORF">I8748_16370</name>
</gene>
<name>A0A8J7LA68_9NOST</name>
<proteinExistence type="predicted"/>
<dbReference type="RefSeq" id="WP_198125612.1">
    <property type="nucleotide sequence ID" value="NZ_JAECZC010000029.1"/>
</dbReference>
<sequence>MLKHKLLLDKARYAKKPEKKEIGTISKQIINNAVELAMEELSYYVTQPNGQTWIPGYIEGARTADNWKSQSVFALDFDGGITFEKVKLRLEEYGLDCCFAYNTFSSTSELPKFRVIWQLNQTVTDIDYRSNIQLALMYLFPESDKSCTDANRMYFGGIDIIYKNYDYYLDIDILLESGEFYAVRNSSSKNMKRNIKKIDELLKINQNGSKKRTLYNINIGTVENASQIQSIRGVDFEQLRKEMQILDDFMNPNIKLKHPILLGLATNLRYIEGGQELYKKCIQANSQYAQQEKFNIMTYCKTVNYYPKNLETFSPYEEDWEYRNLLEAAKKKQLVRKQKYHTISIEQARQELQSILENIMKSNDTDVHIVKVPTGAGKTESSTNFENVVIGLPNHSLKDEVANRIKTEYQVTPSFDGLPKDIIEKLNYYYSIGAIGEANRFLDDQSKVDQQVKDYLDACSVCYASTNTVITTHQKALFIEWKHDTIIFDEDILTSLLPIDTVKISDLLNLEANLKNENDKKIISKLIDDIRQNDDIVPKKFNLSQFKDFTAIENEVLNGNVKYESKILYFFNSDYFLVDANDKSTIHYIIKNPLPIDKKIIILSATANETIYRFILGDRLKFHQVTNIDMTGVIQQNTKYSLSRSYFDKHIHNVTSEVGSLPVITFNQYKHLFDNAVEDMHFGKTTGFNNLKGQDIAVVGTPHANPKTIILYAVALGMPVESNAFEAIRQQCVEHNGFRFWFNAYDNDYLRNIQFHFIESELKQAVGRARVNAEPAFVKLYSNYPLPEACINDEELSESMQKLEINRSLAASNDETNNTEQI</sequence>
<dbReference type="InterPro" id="IPR027417">
    <property type="entry name" value="P-loop_NTPase"/>
</dbReference>
<dbReference type="SUPFAM" id="SSF52540">
    <property type="entry name" value="P-loop containing nucleoside triphosphate hydrolases"/>
    <property type="match status" value="1"/>
</dbReference>
<dbReference type="AlphaFoldDB" id="A0A8J7LA68"/>
<protein>
    <submittedName>
        <fullName evidence="1">Uncharacterized protein</fullName>
    </submittedName>
</protein>
<dbReference type="EMBL" id="JAECZC010000029">
    <property type="protein sequence ID" value="MBH8563746.1"/>
    <property type="molecule type" value="Genomic_DNA"/>
</dbReference>
<evidence type="ECO:0000313" key="1">
    <source>
        <dbReference type="EMBL" id="MBH8563746.1"/>
    </source>
</evidence>
<reference evidence="1 2" key="1">
    <citation type="journal article" date="2021" name="Int. J. Syst. Evol. Microbiol.">
        <title>Amazonocrinis nigriterrae gen. nov., sp. nov., Atlanticothrix silvestris gen. nov., sp. nov. and Dendronalium phyllosphericum gen. nov., sp. nov., nostocacean cyanobacteria from Brazilian environments.</title>
        <authorList>
            <person name="Alvarenga D.O."/>
            <person name="Andreote A.P.D."/>
            <person name="Branco L.H.Z."/>
            <person name="Delbaje E."/>
            <person name="Cruz R.B."/>
            <person name="Varani A.M."/>
            <person name="Fiore M.F."/>
        </authorList>
    </citation>
    <scope>NUCLEOTIDE SEQUENCE [LARGE SCALE GENOMIC DNA]</scope>
    <source>
        <strain evidence="1 2">CENA67</strain>
    </source>
</reference>
<evidence type="ECO:0000313" key="2">
    <source>
        <dbReference type="Proteomes" id="UP000632766"/>
    </source>
</evidence>
<comment type="caution">
    <text evidence="1">The sequence shown here is derived from an EMBL/GenBank/DDBJ whole genome shotgun (WGS) entry which is preliminary data.</text>
</comment>
<keyword evidence="2" id="KW-1185">Reference proteome</keyword>
<organism evidence="1 2">
    <name type="scientific">Amazonocrinis nigriterrae CENA67</name>
    <dbReference type="NCBI Taxonomy" id="2794033"/>
    <lineage>
        <taxon>Bacteria</taxon>
        <taxon>Bacillati</taxon>
        <taxon>Cyanobacteriota</taxon>
        <taxon>Cyanophyceae</taxon>
        <taxon>Nostocales</taxon>
        <taxon>Nostocaceae</taxon>
        <taxon>Amazonocrinis</taxon>
        <taxon>Amazonocrinis nigriterrae</taxon>
    </lineage>
</organism>
<dbReference type="Proteomes" id="UP000632766">
    <property type="component" value="Unassembled WGS sequence"/>
</dbReference>